<dbReference type="InterPro" id="IPR013098">
    <property type="entry name" value="Ig_I-set"/>
</dbReference>
<evidence type="ECO:0000259" key="9">
    <source>
        <dbReference type="PROSITE" id="PS50835"/>
    </source>
</evidence>
<reference evidence="11" key="1">
    <citation type="journal article" date="2023" name="Mol. Biol. Evol.">
        <title>Third-Generation Sequencing Reveals the Adaptive Role of the Epigenome in Three Deep-Sea Polychaetes.</title>
        <authorList>
            <person name="Perez M."/>
            <person name="Aroh O."/>
            <person name="Sun Y."/>
            <person name="Lan Y."/>
            <person name="Juniper S.K."/>
            <person name="Young C.R."/>
            <person name="Angers B."/>
            <person name="Qian P.Y."/>
        </authorList>
    </citation>
    <scope>NUCLEOTIDE SEQUENCE</scope>
    <source>
        <strain evidence="11">R07B-5</strain>
    </source>
</reference>
<keyword evidence="2 8" id="KW-0732">Signal</keyword>
<evidence type="ECO:0000256" key="1">
    <source>
        <dbReference type="ARBA" id="ARBA00009588"/>
    </source>
</evidence>
<feature type="domain" description="Ig-like" evidence="9">
    <location>
        <begin position="1"/>
        <end position="47"/>
    </location>
</feature>
<feature type="signal peptide" evidence="8">
    <location>
        <begin position="1"/>
        <end position="19"/>
    </location>
</feature>
<keyword evidence="7" id="KW-0812">Transmembrane</keyword>
<keyword evidence="4" id="KW-1015">Disulfide bond</keyword>
<comment type="similarity">
    <text evidence="1">Belongs to the immunoglobulin superfamily. DCC family.</text>
</comment>
<dbReference type="EMBL" id="JAODUO010000004">
    <property type="protein sequence ID" value="KAK2193930.1"/>
    <property type="molecule type" value="Genomic_DNA"/>
</dbReference>
<feature type="domain" description="Fibronectin type-III" evidence="10">
    <location>
        <begin position="276"/>
        <end position="370"/>
    </location>
</feature>
<evidence type="ECO:0000256" key="5">
    <source>
        <dbReference type="ARBA" id="ARBA00023180"/>
    </source>
</evidence>
<evidence type="ECO:0000256" key="2">
    <source>
        <dbReference type="ARBA" id="ARBA00022729"/>
    </source>
</evidence>
<feature type="domain" description="Fibronectin type-III" evidence="10">
    <location>
        <begin position="371"/>
        <end position="471"/>
    </location>
</feature>
<dbReference type="PROSITE" id="PS50835">
    <property type="entry name" value="IG_LIKE"/>
    <property type="match status" value="2"/>
</dbReference>
<evidence type="ECO:0000256" key="3">
    <source>
        <dbReference type="ARBA" id="ARBA00022737"/>
    </source>
</evidence>
<dbReference type="InterPro" id="IPR007110">
    <property type="entry name" value="Ig-like_dom"/>
</dbReference>
<dbReference type="InterPro" id="IPR003961">
    <property type="entry name" value="FN3_dom"/>
</dbReference>
<evidence type="ECO:0000256" key="6">
    <source>
        <dbReference type="SAM" id="MobiDB-lite"/>
    </source>
</evidence>
<proteinExistence type="inferred from homology"/>
<feature type="domain" description="Fibronectin type-III" evidence="10">
    <location>
        <begin position="696"/>
        <end position="789"/>
    </location>
</feature>
<dbReference type="SMART" id="SM00409">
    <property type="entry name" value="IG"/>
    <property type="match status" value="3"/>
</dbReference>
<feature type="transmembrane region" description="Helical" evidence="7">
    <location>
        <begin position="808"/>
        <end position="830"/>
    </location>
</feature>
<keyword evidence="7" id="KW-1133">Transmembrane helix</keyword>
<sequence>MSLIVRFTVLPSGVLQVSAVRKDDAGMYRCQAVNKAKERHSDEAQLTVLPPITGDREVTLLTCYKWRQRGDIVDMLQLEKRGDVVDMLQLETERLMVPPVERNGSGVELQTLDYENPGSNPVLWYGTEGKEVEVEENKHISLVGEGNLRIEDLWQPHEGVYVCTASNGRGEAVTAQAQLTVLVLPYIYYMTENMQRPTAHTLRFMCRVQGEPLPSITWLKNGEVLKNNGRVKAKGGKLVITQCMPSDSGLYQCFAENKVGMDQDTLRLDVEPAPDAPDPPTGVVARTLGSHEIELSWDDSPGYNGYGVIAYSVHFLPTKGGPELQMVIKDTKCVINQLHPHTNYTFYVVSYSSKGASQHSEVVTQATAEDVPRDLPHMTVTRSTDSSVTVTWDLMTPDMARGVITTYRLIYRQHGNATQHVIVIPAPIREYTINGLKPETTYDVLLLASTAKGFPALDESWPWVSHSTLPKTTAGQGPEMQLQTVNSSSLMVTWSAGTVNASDTPIMGYKLLYNHIGATDSVTQNDVITLGPTQRKIILSHLAPDTWYEVHLWAYNKDGDGAATIGSKRTPKSDDTPSPIGKVAPPPPEGLYAEPFNDSCIRLMWNKVNKSFNVMRYHISFREVDLDVTEQVTSEAETVYITGLHPHTMYEFRISSEAEHGQGVFSNAIRCRSLPGCYDPQDHDPQDYDAVTVPSAPQNLQWSLQGPAVVELRWQPPSETNGVIISYVIFYTIDASALEWMTKIQNGSYTQVAVNKLQLDTLYYFKMLAITDAGPGPTTSVLKVKTPHHPNATTTGVSWYKGSHDQELGIITGFAIGLSCIIICIVIIFVRSRYCTGRQTNPPVVVSVNGVNHNGTTPHNELCEMHSYTPMTHTATYKNKPTDTQTAYYASKKADKNGYVPMNGVRPPYKTNGRMTTFISDGQREQDQPQKTSPDDPDDHYRSNFTSLDDIDRSSASSHSPYQTCCDAVSPDETVCSDNSRHPLCTRCNSLTYMLPNGRAGPTVASPSGGQSNYDGEEVVWLRHSEADTRGQKDCSTDRCRHSHLHQQSVLVDRWALAPQHRSLATGQWLQDTGYKTGGYSVQATGHWLQDRGFRTVATGQWLQDSDCRTLPTGLCL</sequence>
<feature type="region of interest" description="Disordered" evidence="6">
    <location>
        <begin position="563"/>
        <end position="588"/>
    </location>
</feature>
<dbReference type="InterPro" id="IPR013783">
    <property type="entry name" value="Ig-like_fold"/>
</dbReference>
<evidence type="ECO:0000313" key="11">
    <source>
        <dbReference type="EMBL" id="KAK2193930.1"/>
    </source>
</evidence>
<evidence type="ECO:0000259" key="10">
    <source>
        <dbReference type="PROSITE" id="PS50853"/>
    </source>
</evidence>
<keyword evidence="3" id="KW-0677">Repeat</keyword>
<dbReference type="AlphaFoldDB" id="A0AAD9ULR6"/>
<keyword evidence="12" id="KW-1185">Reference proteome</keyword>
<evidence type="ECO:0000256" key="4">
    <source>
        <dbReference type="ARBA" id="ARBA00023157"/>
    </source>
</evidence>
<dbReference type="SMART" id="SM00060">
    <property type="entry name" value="FN3"/>
    <property type="match status" value="5"/>
</dbReference>
<evidence type="ECO:0000256" key="7">
    <source>
        <dbReference type="SAM" id="Phobius"/>
    </source>
</evidence>
<dbReference type="SMART" id="SM00408">
    <property type="entry name" value="IGc2"/>
    <property type="match status" value="1"/>
</dbReference>
<protein>
    <submittedName>
        <fullName evidence="11">Uncharacterized protein</fullName>
    </submittedName>
</protein>
<dbReference type="PANTHER" id="PTHR44170:SF59">
    <property type="entry name" value="PROTOGENIN-LIKE"/>
    <property type="match status" value="1"/>
</dbReference>
<dbReference type="GO" id="GO:0098609">
    <property type="term" value="P:cell-cell adhesion"/>
    <property type="evidence" value="ECO:0007669"/>
    <property type="project" value="TreeGrafter"/>
</dbReference>
<organism evidence="11 12">
    <name type="scientific">Ridgeia piscesae</name>
    <name type="common">Tubeworm</name>
    <dbReference type="NCBI Taxonomy" id="27915"/>
    <lineage>
        <taxon>Eukaryota</taxon>
        <taxon>Metazoa</taxon>
        <taxon>Spiralia</taxon>
        <taxon>Lophotrochozoa</taxon>
        <taxon>Annelida</taxon>
        <taxon>Polychaeta</taxon>
        <taxon>Sedentaria</taxon>
        <taxon>Canalipalpata</taxon>
        <taxon>Sabellida</taxon>
        <taxon>Siboglinidae</taxon>
        <taxon>Ridgeia</taxon>
    </lineage>
</organism>
<dbReference type="FunFam" id="2.60.40.10:FF:000299">
    <property type="entry name" value="protogenin isoform X2"/>
    <property type="match status" value="1"/>
</dbReference>
<dbReference type="SUPFAM" id="SSF49265">
    <property type="entry name" value="Fibronectin type III"/>
    <property type="match status" value="3"/>
</dbReference>
<evidence type="ECO:0000313" key="12">
    <source>
        <dbReference type="Proteomes" id="UP001209878"/>
    </source>
</evidence>
<feature type="domain" description="Fibronectin type-III" evidence="10">
    <location>
        <begin position="474"/>
        <end position="574"/>
    </location>
</feature>
<gene>
    <name evidence="11" type="ORF">NP493_4g00006</name>
</gene>
<dbReference type="CDD" id="cd00063">
    <property type="entry name" value="FN3"/>
    <property type="match status" value="5"/>
</dbReference>
<feature type="domain" description="Fibronectin type-III" evidence="10">
    <location>
        <begin position="587"/>
        <end position="676"/>
    </location>
</feature>
<dbReference type="PROSITE" id="PS50853">
    <property type="entry name" value="FN3"/>
    <property type="match status" value="5"/>
</dbReference>
<dbReference type="PANTHER" id="PTHR44170">
    <property type="entry name" value="PROTEIN SIDEKICK"/>
    <property type="match status" value="1"/>
</dbReference>
<dbReference type="InterPro" id="IPR036179">
    <property type="entry name" value="Ig-like_dom_sf"/>
</dbReference>
<feature type="region of interest" description="Disordered" evidence="6">
    <location>
        <begin position="900"/>
        <end position="964"/>
    </location>
</feature>
<name>A0AAD9ULR6_RIDPI</name>
<dbReference type="Pfam" id="PF00041">
    <property type="entry name" value="fn3"/>
    <property type="match status" value="5"/>
</dbReference>
<keyword evidence="5" id="KW-0325">Glycoprotein</keyword>
<dbReference type="SUPFAM" id="SSF48726">
    <property type="entry name" value="Immunoglobulin"/>
    <property type="match status" value="3"/>
</dbReference>
<comment type="caution">
    <text evidence="11">The sequence shown here is derived from an EMBL/GenBank/DDBJ whole genome shotgun (WGS) entry which is preliminary data.</text>
</comment>
<feature type="chain" id="PRO_5041982706" evidence="8">
    <location>
        <begin position="20"/>
        <end position="1117"/>
    </location>
</feature>
<accession>A0AAD9ULR6</accession>
<dbReference type="Pfam" id="PF07679">
    <property type="entry name" value="I-set"/>
    <property type="match status" value="1"/>
</dbReference>
<feature type="domain" description="Ig-like" evidence="9">
    <location>
        <begin position="185"/>
        <end position="269"/>
    </location>
</feature>
<feature type="compositionally biased region" description="Polar residues" evidence="6">
    <location>
        <begin position="954"/>
        <end position="963"/>
    </location>
</feature>
<keyword evidence="7" id="KW-0472">Membrane</keyword>
<dbReference type="InterPro" id="IPR036116">
    <property type="entry name" value="FN3_sf"/>
</dbReference>
<dbReference type="InterPro" id="IPR003599">
    <property type="entry name" value="Ig_sub"/>
</dbReference>
<dbReference type="InterPro" id="IPR003598">
    <property type="entry name" value="Ig_sub2"/>
</dbReference>
<evidence type="ECO:0000256" key="8">
    <source>
        <dbReference type="SAM" id="SignalP"/>
    </source>
</evidence>
<dbReference type="Proteomes" id="UP001209878">
    <property type="component" value="Unassembled WGS sequence"/>
</dbReference>
<dbReference type="Gene3D" id="2.60.40.10">
    <property type="entry name" value="Immunoglobulins"/>
    <property type="match status" value="8"/>
</dbReference>